<dbReference type="InterPro" id="IPR039448">
    <property type="entry name" value="Beta_helix"/>
</dbReference>
<dbReference type="SUPFAM" id="SSF49478">
    <property type="entry name" value="Cna protein B-type domain"/>
    <property type="match status" value="1"/>
</dbReference>
<dbReference type="eggNOG" id="arCOG02488">
    <property type="taxonomic scope" value="Archaea"/>
</dbReference>
<accession>A5UN25</accession>
<dbReference type="AlphaFoldDB" id="A5UN25"/>
<proteinExistence type="predicted"/>
<dbReference type="Gene3D" id="2.60.40.1120">
    <property type="entry name" value="Carboxypeptidase-like, regulatory domain"/>
    <property type="match status" value="1"/>
</dbReference>
<gene>
    <name evidence="2" type="ordered locus">Msm_1398</name>
</gene>
<evidence type="ECO:0000313" key="2">
    <source>
        <dbReference type="EMBL" id="ABQ87603.1"/>
    </source>
</evidence>
<evidence type="ECO:0000313" key="3">
    <source>
        <dbReference type="Proteomes" id="UP000001992"/>
    </source>
</evidence>
<dbReference type="PATRIC" id="fig|420247.28.peg.1392"/>
<dbReference type="InterPro" id="IPR008969">
    <property type="entry name" value="CarboxyPept-like_regulatory"/>
</dbReference>
<dbReference type="SUPFAM" id="SSF51126">
    <property type="entry name" value="Pectin lyase-like"/>
    <property type="match status" value="1"/>
</dbReference>
<name>A5UN25_METS3</name>
<dbReference type="InterPro" id="IPR011050">
    <property type="entry name" value="Pectin_lyase_fold/virulence"/>
</dbReference>
<dbReference type="SUPFAM" id="SSF49464">
    <property type="entry name" value="Carboxypeptidase regulatory domain-like"/>
    <property type="match status" value="1"/>
</dbReference>
<dbReference type="EnsemblBacteria" id="ABQ87603">
    <property type="protein sequence ID" value="ABQ87603"/>
    <property type="gene ID" value="Msm_1398"/>
</dbReference>
<dbReference type="RefSeq" id="WP_011954486.1">
    <property type="nucleotide sequence ID" value="NC_009515.1"/>
</dbReference>
<dbReference type="HOGENOM" id="CLU_363954_0_0_2"/>
<evidence type="ECO:0000259" key="1">
    <source>
        <dbReference type="Pfam" id="PF13229"/>
    </source>
</evidence>
<organism evidence="2 3">
    <name type="scientific">Methanobrevibacter smithii (strain ATCC 35061 / DSM 861 / OCM 144 / PS)</name>
    <dbReference type="NCBI Taxonomy" id="420247"/>
    <lineage>
        <taxon>Archaea</taxon>
        <taxon>Methanobacteriati</taxon>
        <taxon>Methanobacteriota</taxon>
        <taxon>Methanomada group</taxon>
        <taxon>Methanobacteria</taxon>
        <taxon>Methanobacteriales</taxon>
        <taxon>Methanobacteriaceae</taxon>
        <taxon>Methanobrevibacter</taxon>
    </lineage>
</organism>
<dbReference type="InterPro" id="IPR006626">
    <property type="entry name" value="PbH1"/>
</dbReference>
<reference evidence="2 3" key="1">
    <citation type="journal article" date="2007" name="Proc. Natl. Acad. Sci. U.S.A.">
        <title>Genomic and metabolic adaptations of Methanobrevibacter smithii to the human gut.</title>
        <authorList>
            <person name="Samuel B.S."/>
            <person name="Hansen E.E."/>
            <person name="Manchester J.K."/>
            <person name="Coutinho P.M."/>
            <person name="Henrissat B."/>
            <person name="Fulton R."/>
            <person name="Latreille P."/>
            <person name="Kim K."/>
            <person name="Wilson R.K."/>
            <person name="Gordon J.I."/>
        </authorList>
    </citation>
    <scope>NUCLEOTIDE SEQUENCE [LARGE SCALE GENOMIC DNA]</scope>
    <source>
        <strain evidence="3">ATCC 35061 / DSM 861 / OCM 144 / PS</strain>
    </source>
</reference>
<protein>
    <submittedName>
        <fullName evidence="2">Adhesin-like protein</fullName>
    </submittedName>
</protein>
<dbReference type="SMART" id="SM00710">
    <property type="entry name" value="PbH1"/>
    <property type="match status" value="7"/>
</dbReference>
<dbReference type="Pfam" id="PF13229">
    <property type="entry name" value="Beta_helix"/>
    <property type="match status" value="1"/>
</dbReference>
<dbReference type="KEGG" id="msi:Msm_1398"/>
<dbReference type="BioCyc" id="MSMI420247:GHWZ-1435-MONOMER"/>
<dbReference type="Gene3D" id="2.160.20.10">
    <property type="entry name" value="Single-stranded right-handed beta-helix, Pectin lyase-like"/>
    <property type="match status" value="1"/>
</dbReference>
<dbReference type="InterPro" id="IPR012334">
    <property type="entry name" value="Pectin_lyas_fold"/>
</dbReference>
<dbReference type="GeneID" id="78818046"/>
<keyword evidence="3" id="KW-1185">Reference proteome</keyword>
<dbReference type="Proteomes" id="UP000001992">
    <property type="component" value="Chromosome"/>
</dbReference>
<sequence length="767" mass="81784">MKINNKILVSLLIVLIAAVSLSAVSAADDAASTVVSSPAEQVEAVEISSIDMGGVINEPATESKTWNVNSSATYEDVQKIIDNSQSGDTINFTKDAVYNWHSSEVLSAITIPHTLIIEGNNATIDCDNGFIANSKSASVEGTVFQNINFNIKQANLINGRGIDLSGVTNIKVINCTFANGNAGVRTSSCSDITVDGCSFIGTTDVTTIGKKEIGTKAVAIMGGSNHKILNNYFGKDLLDGVSIASNSKNNFQFINNTFEENWYGVFYGGGVRGIVVQGNTFINNKVYDLGLVKAAGETKIINNTFITGNYSVTANGKTIAGTCTPIYIEQGNTEHGYPSNIETITIQNNIFKAYNNTNPYTIDAVHIQSNGGPLLPLGTITVADNTYEKGITPVSFMDKNWEGDNNTYIISPITLDTTVKAPTTAITVGDSITMQLLAANGITIPNAKVTITATSGDITKTIEATTDAFGLFTVEGLGVGDWTLNIAYAGTTTSTNGYIYGASESKVKVSVSGKTALTIKDTTIIKGGKLIYTLTDANGKAIENVTVTLKINGREYTKVTDENGNIFMGINLQPNDYAITATCKVGNDTITSKDVITVTSNIITKDITLYFRNGTSFEATILDGEGKPVGEGQSVTFNINGVFYTKTTDENGMVKLGIKLLPDEYIITTIYGGIQISNKVTVLSTLETSDLEMTYGQNKSFVAKTLDGQGKVLANQTVKFNINGVLYTKTTNEAGEASLNIRLLPGQYIITSEYNGYQVGNHVTVNQ</sequence>
<feature type="domain" description="Right handed beta helix" evidence="1">
    <location>
        <begin position="120"/>
        <end position="281"/>
    </location>
</feature>
<dbReference type="EMBL" id="CP000678">
    <property type="protein sequence ID" value="ABQ87603.1"/>
    <property type="molecule type" value="Genomic_DNA"/>
</dbReference>